<dbReference type="InterPro" id="IPR013249">
    <property type="entry name" value="RNA_pol_sigma70_r4_t2"/>
</dbReference>
<organism evidence="7 8">
    <name type="scientific">Sphingobacterium bambusae</name>
    <dbReference type="NCBI Taxonomy" id="662858"/>
    <lineage>
        <taxon>Bacteria</taxon>
        <taxon>Pseudomonadati</taxon>
        <taxon>Bacteroidota</taxon>
        <taxon>Sphingobacteriia</taxon>
        <taxon>Sphingobacteriales</taxon>
        <taxon>Sphingobacteriaceae</taxon>
        <taxon>Sphingobacterium</taxon>
    </lineage>
</organism>
<accession>A0ABW6BJL2</accession>
<evidence type="ECO:0000256" key="4">
    <source>
        <dbReference type="ARBA" id="ARBA00023163"/>
    </source>
</evidence>
<dbReference type="SUPFAM" id="SSF88659">
    <property type="entry name" value="Sigma3 and sigma4 domains of RNA polymerase sigma factors"/>
    <property type="match status" value="1"/>
</dbReference>
<dbReference type="Pfam" id="PF04542">
    <property type="entry name" value="Sigma70_r2"/>
    <property type="match status" value="1"/>
</dbReference>
<dbReference type="InterPro" id="IPR013325">
    <property type="entry name" value="RNA_pol_sigma_r2"/>
</dbReference>
<dbReference type="InterPro" id="IPR039425">
    <property type="entry name" value="RNA_pol_sigma-70-like"/>
</dbReference>
<dbReference type="InterPro" id="IPR014284">
    <property type="entry name" value="RNA_pol_sigma-70_dom"/>
</dbReference>
<dbReference type="Gene3D" id="1.10.10.10">
    <property type="entry name" value="Winged helix-like DNA-binding domain superfamily/Winged helix DNA-binding domain"/>
    <property type="match status" value="1"/>
</dbReference>
<gene>
    <name evidence="7" type="ORF">ACFS7Y_15330</name>
</gene>
<evidence type="ECO:0000259" key="6">
    <source>
        <dbReference type="Pfam" id="PF08281"/>
    </source>
</evidence>
<evidence type="ECO:0000259" key="5">
    <source>
        <dbReference type="Pfam" id="PF04542"/>
    </source>
</evidence>
<name>A0ABW6BJL2_9SPHI</name>
<dbReference type="CDD" id="cd06171">
    <property type="entry name" value="Sigma70_r4"/>
    <property type="match status" value="1"/>
</dbReference>
<dbReference type="InterPro" id="IPR036388">
    <property type="entry name" value="WH-like_DNA-bd_sf"/>
</dbReference>
<dbReference type="PRINTS" id="PR00038">
    <property type="entry name" value="HTHLUXR"/>
</dbReference>
<dbReference type="RefSeq" id="WP_320184963.1">
    <property type="nucleotide sequence ID" value="NZ_CP138332.1"/>
</dbReference>
<evidence type="ECO:0000256" key="2">
    <source>
        <dbReference type="ARBA" id="ARBA00023015"/>
    </source>
</evidence>
<feature type="domain" description="RNA polymerase sigma factor 70 region 4 type 2" evidence="6">
    <location>
        <begin position="126"/>
        <end position="176"/>
    </location>
</feature>
<keyword evidence="3" id="KW-0731">Sigma factor</keyword>
<dbReference type="PANTHER" id="PTHR43133:SF46">
    <property type="entry name" value="RNA POLYMERASE SIGMA-70 FACTOR ECF SUBFAMILY"/>
    <property type="match status" value="1"/>
</dbReference>
<dbReference type="SUPFAM" id="SSF88946">
    <property type="entry name" value="Sigma2 domain of RNA polymerase sigma factors"/>
    <property type="match status" value="1"/>
</dbReference>
<dbReference type="InterPro" id="IPR000792">
    <property type="entry name" value="Tscrpt_reg_LuxR_C"/>
</dbReference>
<dbReference type="InterPro" id="IPR014327">
    <property type="entry name" value="RNA_pol_sigma70_bacteroid"/>
</dbReference>
<keyword evidence="8" id="KW-1185">Reference proteome</keyword>
<reference evidence="8" key="1">
    <citation type="journal article" date="2019" name="Int. J. Syst. Evol. Microbiol.">
        <title>The Global Catalogue of Microorganisms (GCM) 10K type strain sequencing project: providing services to taxonomists for standard genome sequencing and annotation.</title>
        <authorList>
            <consortium name="The Broad Institute Genomics Platform"/>
            <consortium name="The Broad Institute Genome Sequencing Center for Infectious Disease"/>
            <person name="Wu L."/>
            <person name="Ma J."/>
        </authorList>
    </citation>
    <scope>NUCLEOTIDE SEQUENCE [LARGE SCALE GENOMIC DNA]</scope>
    <source>
        <strain evidence="8">KCTC 22814</strain>
    </source>
</reference>
<proteinExistence type="inferred from homology"/>
<dbReference type="Proteomes" id="UP001597525">
    <property type="component" value="Unassembled WGS sequence"/>
</dbReference>
<dbReference type="Gene3D" id="1.10.1740.10">
    <property type="match status" value="1"/>
</dbReference>
<sequence>MHIGDNLTDEELFSLLSQHEEHRAFRLLYLRYWDRLLALAYKKLQDTEEAEEVVQEVFTNLWRRRKSTKLKHTFNTYISASVKYEIFSCFAKRNKKNQLTEYIQTIGYSVNSVERWIDYKDVLSTIQNTVSNLPEKCRLVFQLSREEGYTQQEIAKELEISTKTVESHMTKALKAIRISLHLLILLCLV</sequence>
<dbReference type="InterPro" id="IPR013324">
    <property type="entry name" value="RNA_pol_sigma_r3/r4-like"/>
</dbReference>
<comment type="similarity">
    <text evidence="1">Belongs to the sigma-70 factor family. ECF subfamily.</text>
</comment>
<dbReference type="EMBL" id="JBHUPB010000010">
    <property type="protein sequence ID" value="MFD2968769.1"/>
    <property type="molecule type" value="Genomic_DNA"/>
</dbReference>
<dbReference type="Pfam" id="PF08281">
    <property type="entry name" value="Sigma70_r4_2"/>
    <property type="match status" value="1"/>
</dbReference>
<protein>
    <submittedName>
        <fullName evidence="7">RNA polymerase sigma-70 factor</fullName>
    </submittedName>
</protein>
<dbReference type="InterPro" id="IPR007627">
    <property type="entry name" value="RNA_pol_sigma70_r2"/>
</dbReference>
<evidence type="ECO:0000313" key="7">
    <source>
        <dbReference type="EMBL" id="MFD2968769.1"/>
    </source>
</evidence>
<evidence type="ECO:0000313" key="8">
    <source>
        <dbReference type="Proteomes" id="UP001597525"/>
    </source>
</evidence>
<dbReference type="NCBIfam" id="TIGR02985">
    <property type="entry name" value="Sig70_bacteroi1"/>
    <property type="match status" value="1"/>
</dbReference>
<evidence type="ECO:0000256" key="3">
    <source>
        <dbReference type="ARBA" id="ARBA00023082"/>
    </source>
</evidence>
<dbReference type="PANTHER" id="PTHR43133">
    <property type="entry name" value="RNA POLYMERASE ECF-TYPE SIGMA FACTO"/>
    <property type="match status" value="1"/>
</dbReference>
<dbReference type="NCBIfam" id="TIGR02937">
    <property type="entry name" value="sigma70-ECF"/>
    <property type="match status" value="1"/>
</dbReference>
<keyword evidence="4" id="KW-0804">Transcription</keyword>
<comment type="caution">
    <text evidence="7">The sequence shown here is derived from an EMBL/GenBank/DDBJ whole genome shotgun (WGS) entry which is preliminary data.</text>
</comment>
<evidence type="ECO:0000256" key="1">
    <source>
        <dbReference type="ARBA" id="ARBA00010641"/>
    </source>
</evidence>
<keyword evidence="2" id="KW-0805">Transcription regulation</keyword>
<feature type="domain" description="RNA polymerase sigma-70 region 2" evidence="5">
    <location>
        <begin position="28"/>
        <end position="88"/>
    </location>
</feature>